<dbReference type="AlphaFoldDB" id="A0A1N7DF94"/>
<organism evidence="5 6">
    <name type="scientific">Haladaptatus litoreus</name>
    <dbReference type="NCBI Taxonomy" id="553468"/>
    <lineage>
        <taxon>Archaea</taxon>
        <taxon>Methanobacteriati</taxon>
        <taxon>Methanobacteriota</taxon>
        <taxon>Stenosarchaea group</taxon>
        <taxon>Halobacteria</taxon>
        <taxon>Halobacteriales</taxon>
        <taxon>Haladaptataceae</taxon>
        <taxon>Haladaptatus</taxon>
    </lineage>
</organism>
<evidence type="ECO:0000259" key="4">
    <source>
        <dbReference type="Pfam" id="PF00884"/>
    </source>
</evidence>
<comment type="PTM">
    <text evidence="3">The conversion to 3-oxoalanine (also known as C-formylglycine, FGly), of a serine or cysteine residue in prokaryotes and of a cysteine residue in eukaryotes, is critical for catalytic activity.</text>
</comment>
<dbReference type="GO" id="GO:0008484">
    <property type="term" value="F:sulfuric ester hydrolase activity"/>
    <property type="evidence" value="ECO:0007669"/>
    <property type="project" value="TreeGrafter"/>
</dbReference>
<feature type="modified residue" description="3-oxoalanine (Ser)" evidence="3">
    <location>
        <position position="61"/>
    </location>
</feature>
<dbReference type="NCBIfam" id="NF010322">
    <property type="entry name" value="PRK13759.1"/>
    <property type="match status" value="1"/>
</dbReference>
<keyword evidence="1" id="KW-0479">Metal-binding</keyword>
<dbReference type="GO" id="GO:0046872">
    <property type="term" value="F:metal ion binding"/>
    <property type="evidence" value="ECO:0007669"/>
    <property type="project" value="UniProtKB-KW"/>
</dbReference>
<dbReference type="Gene3D" id="3.40.720.10">
    <property type="entry name" value="Alkaline Phosphatase, subunit A"/>
    <property type="match status" value="1"/>
</dbReference>
<keyword evidence="2" id="KW-0378">Hydrolase</keyword>
<feature type="domain" description="Sulfatase N-terminal" evidence="4">
    <location>
        <begin position="5"/>
        <end position="358"/>
    </location>
</feature>
<dbReference type="InterPro" id="IPR017850">
    <property type="entry name" value="Alkaline_phosphatase_core_sf"/>
</dbReference>
<dbReference type="RefSeq" id="WP_076431449.1">
    <property type="nucleotide sequence ID" value="NZ_FTNO01000004.1"/>
</dbReference>
<keyword evidence="6" id="KW-1185">Reference proteome</keyword>
<dbReference type="Pfam" id="PF00884">
    <property type="entry name" value="Sulfatase"/>
    <property type="match status" value="1"/>
</dbReference>
<name>A0A1N7DF94_9EURY</name>
<accession>A0A1N7DF94</accession>
<gene>
    <name evidence="5" type="ORF">SAMN05421858_3577</name>
</gene>
<sequence>MPDKPNILFILTDQHRGDALGADPNCPVDEDGYPLVHTPNLNRFVERGTYFSSAYTPAPSSIPARRCLWTGQTPATNGCTNWTTAEWSFPHTLPSELSNAGYQTRLTGKTHSLPPRNHFGFDQIVLHAGLNGLEDDYSEWLSKQGNGKFDEISHGVGRNSWDPRPSHLPEHLHPTNWTTNRALEFFDKRDPTRPFFHTVSYVRPHQPFDPPQTYWDMYVDCEMPDPDIGEWAEEMYRQHISDNPATDAWCADLSPTTIHRARAGYYASITHIDHQINRLLQKLRMNGELENTVVVFTSDHGEMLGDHLLWRKTYAYEGSARVPLLIRFPENMETDGNGYVTDPVGLEDIMPTILELADASVPETVEGRSLLSLIEGNADWREYYHGEHGPVYHDENAMQYLVSDQYKYVWNSVTGGELLFDLSTDPGELSDESDNPAYEDPLLAARQHLVNRLANHPFEYSDGKHLIPQAIDRPSV</sequence>
<protein>
    <submittedName>
        <fullName evidence="5">Choline-sulfatase</fullName>
    </submittedName>
</protein>
<dbReference type="PANTHER" id="PTHR45953:SF1">
    <property type="entry name" value="IDURONATE 2-SULFATASE"/>
    <property type="match status" value="1"/>
</dbReference>
<evidence type="ECO:0000256" key="2">
    <source>
        <dbReference type="ARBA" id="ARBA00022801"/>
    </source>
</evidence>
<dbReference type="PANTHER" id="PTHR45953">
    <property type="entry name" value="IDURONATE 2-SULFATASE"/>
    <property type="match status" value="1"/>
</dbReference>
<reference evidence="6" key="1">
    <citation type="submission" date="2017-01" db="EMBL/GenBank/DDBJ databases">
        <authorList>
            <person name="Varghese N."/>
            <person name="Submissions S."/>
        </authorList>
    </citation>
    <scope>NUCLEOTIDE SEQUENCE [LARGE SCALE GENOMIC DNA]</scope>
    <source>
        <strain evidence="6">CGMCC 1.7737</strain>
    </source>
</reference>
<dbReference type="SUPFAM" id="SSF53649">
    <property type="entry name" value="Alkaline phosphatase-like"/>
    <property type="match status" value="1"/>
</dbReference>
<evidence type="ECO:0000313" key="6">
    <source>
        <dbReference type="Proteomes" id="UP000186914"/>
    </source>
</evidence>
<evidence type="ECO:0000256" key="1">
    <source>
        <dbReference type="ARBA" id="ARBA00022723"/>
    </source>
</evidence>
<evidence type="ECO:0000313" key="5">
    <source>
        <dbReference type="EMBL" id="SIR74491.1"/>
    </source>
</evidence>
<dbReference type="Proteomes" id="UP000186914">
    <property type="component" value="Unassembled WGS sequence"/>
</dbReference>
<dbReference type="EMBL" id="FTNO01000004">
    <property type="protein sequence ID" value="SIR74491.1"/>
    <property type="molecule type" value="Genomic_DNA"/>
</dbReference>
<dbReference type="InterPro" id="IPR000917">
    <property type="entry name" value="Sulfatase_N"/>
</dbReference>
<dbReference type="OrthoDB" id="145229at2157"/>
<evidence type="ECO:0000256" key="3">
    <source>
        <dbReference type="PIRSR" id="PIRSR600917-52"/>
    </source>
</evidence>
<proteinExistence type="predicted"/>
<dbReference type="GO" id="GO:0005737">
    <property type="term" value="C:cytoplasm"/>
    <property type="evidence" value="ECO:0007669"/>
    <property type="project" value="TreeGrafter"/>
</dbReference>